<dbReference type="InterPro" id="IPR001863">
    <property type="entry name" value="Glypican"/>
</dbReference>
<keyword evidence="3" id="KW-1003">Cell membrane</keyword>
<keyword evidence="13" id="KW-1185">Reference proteome</keyword>
<feature type="region of interest" description="Disordered" evidence="11">
    <location>
        <begin position="82"/>
        <end position="153"/>
    </location>
</feature>
<comment type="caution">
    <text evidence="12">The sequence shown here is derived from an EMBL/GenBank/DDBJ whole genome shotgun (WGS) entry which is preliminary data.</text>
</comment>
<dbReference type="EMBL" id="QRBI01000134">
    <property type="protein sequence ID" value="RMC02344.1"/>
    <property type="molecule type" value="Genomic_DNA"/>
</dbReference>
<keyword evidence="8" id="KW-0325">Glycoprotein</keyword>
<keyword evidence="10" id="KW-0449">Lipoprotein</keyword>
<dbReference type="Proteomes" id="UP000269221">
    <property type="component" value="Unassembled WGS sequence"/>
</dbReference>
<dbReference type="AlphaFoldDB" id="A0A3M0JTA0"/>
<comment type="similarity">
    <text evidence="2">Belongs to the glypican family.</text>
</comment>
<dbReference type="GO" id="GO:0098552">
    <property type="term" value="C:side of membrane"/>
    <property type="evidence" value="ECO:0007669"/>
    <property type="project" value="UniProtKB-KW"/>
</dbReference>
<protein>
    <submittedName>
        <fullName evidence="12">Uncharacterized protein</fullName>
    </submittedName>
</protein>
<reference evidence="12 13" key="1">
    <citation type="submission" date="2018-07" db="EMBL/GenBank/DDBJ databases">
        <title>A high quality draft genome assembly of the barn swallow (H. rustica rustica).</title>
        <authorList>
            <person name="Formenti G."/>
            <person name="Chiara M."/>
            <person name="Poveda L."/>
            <person name="Francoijs K.-J."/>
            <person name="Bonisoli-Alquati A."/>
            <person name="Canova L."/>
            <person name="Gianfranceschi L."/>
            <person name="Horner D.S."/>
            <person name="Saino N."/>
        </authorList>
    </citation>
    <scope>NUCLEOTIDE SEQUENCE [LARGE SCALE GENOMIC DNA]</scope>
    <source>
        <strain evidence="12">Chelidonia</strain>
        <tissue evidence="12">Blood</tissue>
    </source>
</reference>
<accession>A0A3M0JTA0</accession>
<keyword evidence="7" id="KW-0472">Membrane</keyword>
<dbReference type="GO" id="GO:0005886">
    <property type="term" value="C:plasma membrane"/>
    <property type="evidence" value="ECO:0007669"/>
    <property type="project" value="UniProtKB-SubCell"/>
</dbReference>
<evidence type="ECO:0000256" key="7">
    <source>
        <dbReference type="ARBA" id="ARBA00023136"/>
    </source>
</evidence>
<sequence length="153" mass="18983">MCTTLEFSQEGSLAKQDLRTPLGYTSRVVSNGLKAQINNPELKVRGLDPLINNLIDKLQHFNQNYISLEKSCFESCWKSEPPISEKQRKKRKREKEKKRRGEKREKRERRERREEKRREEKRREEKREKREREERERRERREEREEKREERES</sequence>
<evidence type="ECO:0000256" key="9">
    <source>
        <dbReference type="ARBA" id="ARBA00023207"/>
    </source>
</evidence>
<dbReference type="OrthoDB" id="9353258at2759"/>
<keyword evidence="6" id="KW-0654">Proteoglycan</keyword>
<keyword evidence="9" id="KW-0357">Heparan sulfate</keyword>
<evidence type="ECO:0000313" key="13">
    <source>
        <dbReference type="Proteomes" id="UP000269221"/>
    </source>
</evidence>
<evidence type="ECO:0000256" key="4">
    <source>
        <dbReference type="ARBA" id="ARBA00022622"/>
    </source>
</evidence>
<comment type="subcellular location">
    <subcellularLocation>
        <location evidence="1">Cell membrane</location>
        <topology evidence="1">Lipid-anchor</topology>
        <topology evidence="1">GPI-anchor</topology>
    </subcellularLocation>
</comment>
<dbReference type="GO" id="GO:0009966">
    <property type="term" value="P:regulation of signal transduction"/>
    <property type="evidence" value="ECO:0007669"/>
    <property type="project" value="InterPro"/>
</dbReference>
<keyword evidence="4" id="KW-0336">GPI-anchor</keyword>
<evidence type="ECO:0000256" key="5">
    <source>
        <dbReference type="ARBA" id="ARBA00022729"/>
    </source>
</evidence>
<evidence type="ECO:0000256" key="3">
    <source>
        <dbReference type="ARBA" id="ARBA00022475"/>
    </source>
</evidence>
<proteinExistence type="inferred from homology"/>
<feature type="compositionally biased region" description="Basic and acidic residues" evidence="11">
    <location>
        <begin position="111"/>
        <end position="153"/>
    </location>
</feature>
<dbReference type="STRING" id="333673.A0A3M0JTA0"/>
<evidence type="ECO:0000256" key="6">
    <source>
        <dbReference type="ARBA" id="ARBA00022974"/>
    </source>
</evidence>
<dbReference type="Pfam" id="PF01153">
    <property type="entry name" value="Glypican"/>
    <property type="match status" value="1"/>
</dbReference>
<feature type="compositionally biased region" description="Basic residues" evidence="11">
    <location>
        <begin position="87"/>
        <end position="110"/>
    </location>
</feature>
<organism evidence="12 13">
    <name type="scientific">Hirundo rustica rustica</name>
    <dbReference type="NCBI Taxonomy" id="333673"/>
    <lineage>
        <taxon>Eukaryota</taxon>
        <taxon>Metazoa</taxon>
        <taxon>Chordata</taxon>
        <taxon>Craniata</taxon>
        <taxon>Vertebrata</taxon>
        <taxon>Euteleostomi</taxon>
        <taxon>Archelosauria</taxon>
        <taxon>Archosauria</taxon>
        <taxon>Dinosauria</taxon>
        <taxon>Saurischia</taxon>
        <taxon>Theropoda</taxon>
        <taxon>Coelurosauria</taxon>
        <taxon>Aves</taxon>
        <taxon>Neognathae</taxon>
        <taxon>Neoaves</taxon>
        <taxon>Telluraves</taxon>
        <taxon>Australaves</taxon>
        <taxon>Passeriformes</taxon>
        <taxon>Sylvioidea</taxon>
        <taxon>Hirundinidae</taxon>
        <taxon>Hirundo</taxon>
    </lineage>
</organism>
<evidence type="ECO:0000313" key="12">
    <source>
        <dbReference type="EMBL" id="RMC02344.1"/>
    </source>
</evidence>
<evidence type="ECO:0000256" key="1">
    <source>
        <dbReference type="ARBA" id="ARBA00004609"/>
    </source>
</evidence>
<keyword evidence="5" id="KW-0732">Signal</keyword>
<evidence type="ECO:0000256" key="10">
    <source>
        <dbReference type="ARBA" id="ARBA00023288"/>
    </source>
</evidence>
<evidence type="ECO:0000256" key="8">
    <source>
        <dbReference type="ARBA" id="ARBA00023180"/>
    </source>
</evidence>
<evidence type="ECO:0000256" key="2">
    <source>
        <dbReference type="ARBA" id="ARBA00010260"/>
    </source>
</evidence>
<name>A0A3M0JTA0_HIRRU</name>
<gene>
    <name evidence="12" type="ORF">DUI87_21513</name>
</gene>
<evidence type="ECO:0000256" key="11">
    <source>
        <dbReference type="SAM" id="MobiDB-lite"/>
    </source>
</evidence>